<feature type="compositionally biased region" description="Acidic residues" evidence="1">
    <location>
        <begin position="302"/>
        <end position="319"/>
    </location>
</feature>
<evidence type="ECO:0000256" key="1">
    <source>
        <dbReference type="SAM" id="MobiDB-lite"/>
    </source>
</evidence>
<reference evidence="2" key="1">
    <citation type="submission" date="2023-03" db="EMBL/GenBank/DDBJ databases">
        <title>Massive genome expansion in bonnet fungi (Mycena s.s.) driven by repeated elements and novel gene families across ecological guilds.</title>
        <authorList>
            <consortium name="Lawrence Berkeley National Laboratory"/>
            <person name="Harder C.B."/>
            <person name="Miyauchi S."/>
            <person name="Viragh M."/>
            <person name="Kuo A."/>
            <person name="Thoen E."/>
            <person name="Andreopoulos B."/>
            <person name="Lu D."/>
            <person name="Skrede I."/>
            <person name="Drula E."/>
            <person name="Henrissat B."/>
            <person name="Morin E."/>
            <person name="Kohler A."/>
            <person name="Barry K."/>
            <person name="LaButti K."/>
            <person name="Morin E."/>
            <person name="Salamov A."/>
            <person name="Lipzen A."/>
            <person name="Mereny Z."/>
            <person name="Hegedus B."/>
            <person name="Baldrian P."/>
            <person name="Stursova M."/>
            <person name="Weitz H."/>
            <person name="Taylor A."/>
            <person name="Grigoriev I.V."/>
            <person name="Nagy L.G."/>
            <person name="Martin F."/>
            <person name="Kauserud H."/>
        </authorList>
    </citation>
    <scope>NUCLEOTIDE SEQUENCE</scope>
    <source>
        <strain evidence="2">CBHHK182m</strain>
    </source>
</reference>
<dbReference type="Gene3D" id="1.25.40.10">
    <property type="entry name" value="Tetratricopeptide repeat domain"/>
    <property type="match status" value="1"/>
</dbReference>
<keyword evidence="3" id="KW-1185">Reference proteome</keyword>
<protein>
    <recommendedName>
        <fullName evidence="4">MalT-like TPR region domain-containing protein</fullName>
    </recommendedName>
</protein>
<organism evidence="2 3">
    <name type="scientific">Mycena metata</name>
    <dbReference type="NCBI Taxonomy" id="1033252"/>
    <lineage>
        <taxon>Eukaryota</taxon>
        <taxon>Fungi</taxon>
        <taxon>Dikarya</taxon>
        <taxon>Basidiomycota</taxon>
        <taxon>Agaricomycotina</taxon>
        <taxon>Agaricomycetes</taxon>
        <taxon>Agaricomycetidae</taxon>
        <taxon>Agaricales</taxon>
        <taxon>Marasmiineae</taxon>
        <taxon>Mycenaceae</taxon>
        <taxon>Mycena</taxon>
    </lineage>
</organism>
<dbReference type="EMBL" id="JARKIB010000058">
    <property type="protein sequence ID" value="KAJ7752657.1"/>
    <property type="molecule type" value="Genomic_DNA"/>
</dbReference>
<proteinExistence type="predicted"/>
<feature type="region of interest" description="Disordered" evidence="1">
    <location>
        <begin position="299"/>
        <end position="321"/>
    </location>
</feature>
<dbReference type="AlphaFoldDB" id="A0AAD7IZJ0"/>
<evidence type="ECO:0000313" key="2">
    <source>
        <dbReference type="EMBL" id="KAJ7752657.1"/>
    </source>
</evidence>
<accession>A0AAD7IZJ0</accession>
<sequence>MSMEHAQTALSLAQSTGNNGRQSDLFRHFAFIKYRIGDYTAGQVYAKEAHRLARITGHLYIEAQGLLAEAANWMALGNYMQSTLLLDRARSLLHIWGLPRSNEGHSLMIQLGAVHSHKSEYVEAHSVYNEVAQATVNDPYVLGISLLNMADIEVSMGTAKHNIQRKINSAQTLFKGFGIARLSVVCDMVQADLNLREGDMQKEKLGIHKGLQFIGDIFLQENDENRAECMICLGDISEKNGDLLNALELWEMARPLFKRSSQTKQIQAIDERMSRVDQDVKEQHQKNLAHLVTLSVPAGRVDEEDEGDSETELELDEAEVERVVV</sequence>
<gene>
    <name evidence="2" type="ORF">B0H16DRAFT_1459831</name>
</gene>
<dbReference type="InterPro" id="IPR011990">
    <property type="entry name" value="TPR-like_helical_dom_sf"/>
</dbReference>
<dbReference type="Proteomes" id="UP001215598">
    <property type="component" value="Unassembled WGS sequence"/>
</dbReference>
<comment type="caution">
    <text evidence="2">The sequence shown here is derived from an EMBL/GenBank/DDBJ whole genome shotgun (WGS) entry which is preliminary data.</text>
</comment>
<evidence type="ECO:0008006" key="4">
    <source>
        <dbReference type="Google" id="ProtNLM"/>
    </source>
</evidence>
<name>A0AAD7IZJ0_9AGAR</name>
<evidence type="ECO:0000313" key="3">
    <source>
        <dbReference type="Proteomes" id="UP001215598"/>
    </source>
</evidence>
<dbReference type="SUPFAM" id="SSF48452">
    <property type="entry name" value="TPR-like"/>
    <property type="match status" value="1"/>
</dbReference>